<keyword evidence="3" id="KW-1185">Reference proteome</keyword>
<gene>
    <name evidence="2" type="ORF">OSB04_006896</name>
</gene>
<sequence>MAQKRTRSLRTTSGEHEFLRFKLQPQYDEDERKKLIRDLEAIKGRHVEIGRTLDWDFLHSIQAAGHILRYFERGPSVPDSELSSMAWKAALDLREPIYRELTLEFIATYSFDEDRGRECETVLYYISFGWPMYLAQFAISLRLYTAGMVGTDYFEYYIGQCALAPPEGLDYSELWSQLGQGPYRRSNTKSGNLVDPEHRVLHRMIAYTLNQRKSSQDKIGDFELWLLHQLVSRDRHTHLAFIIADFLTGARGFRTSSGLLGSHYITRLASSHGILTPEVIALLTCLGELGRIDQNQLMGMRVIERGVGSSWVWIGVRVEPEDQEIHEPQQPQHQQQQDEARPSGSHQMSSDWDAYTAFQGLSSRTHYHDTQIHRSLNWQNQSLMGFFTNPEFRPSAPPYCSDLVCRPSNQLYELDFSSSSELQFP</sequence>
<dbReference type="EMBL" id="JARYMX010000002">
    <property type="protein sequence ID" value="KAJ9561736.1"/>
    <property type="molecule type" value="Genomic_DNA"/>
</dbReference>
<evidence type="ECO:0000313" key="2">
    <source>
        <dbReference type="EMBL" id="KAJ9561736.1"/>
    </source>
</evidence>
<accession>A0AA38TWN4</accession>
<protein>
    <submittedName>
        <fullName evidence="2">Uncharacterized protein</fullName>
    </submittedName>
</protein>
<comment type="caution">
    <text evidence="2">The sequence shown here is derived from an EMBL/GenBank/DDBJ whole genome shotgun (WGS) entry which is preliminary data.</text>
</comment>
<proteinExistence type="predicted"/>
<dbReference type="AlphaFoldDB" id="A0AA38TWN4"/>
<feature type="region of interest" description="Disordered" evidence="1">
    <location>
        <begin position="323"/>
        <end position="349"/>
    </location>
</feature>
<name>A0AA38TWN4_9ASTR</name>
<dbReference type="Proteomes" id="UP001172457">
    <property type="component" value="Chromosome 2"/>
</dbReference>
<evidence type="ECO:0000313" key="3">
    <source>
        <dbReference type="Proteomes" id="UP001172457"/>
    </source>
</evidence>
<reference evidence="2" key="1">
    <citation type="submission" date="2023-03" db="EMBL/GenBank/DDBJ databases">
        <title>Chromosome-scale reference genome and RAD-based genetic map of yellow starthistle (Centaurea solstitialis) reveal putative structural variation and QTLs associated with invader traits.</title>
        <authorList>
            <person name="Reatini B."/>
            <person name="Cang F.A."/>
            <person name="Jiang Q."/>
            <person name="Mckibben M.T.W."/>
            <person name="Barker M.S."/>
            <person name="Rieseberg L.H."/>
            <person name="Dlugosch K.M."/>
        </authorList>
    </citation>
    <scope>NUCLEOTIDE SEQUENCE</scope>
    <source>
        <strain evidence="2">CAN-66</strain>
        <tissue evidence="2">Leaf</tissue>
    </source>
</reference>
<organism evidence="2 3">
    <name type="scientific">Centaurea solstitialis</name>
    <name type="common">yellow star-thistle</name>
    <dbReference type="NCBI Taxonomy" id="347529"/>
    <lineage>
        <taxon>Eukaryota</taxon>
        <taxon>Viridiplantae</taxon>
        <taxon>Streptophyta</taxon>
        <taxon>Embryophyta</taxon>
        <taxon>Tracheophyta</taxon>
        <taxon>Spermatophyta</taxon>
        <taxon>Magnoliopsida</taxon>
        <taxon>eudicotyledons</taxon>
        <taxon>Gunneridae</taxon>
        <taxon>Pentapetalae</taxon>
        <taxon>asterids</taxon>
        <taxon>campanulids</taxon>
        <taxon>Asterales</taxon>
        <taxon>Asteraceae</taxon>
        <taxon>Carduoideae</taxon>
        <taxon>Cardueae</taxon>
        <taxon>Centaureinae</taxon>
        <taxon>Centaurea</taxon>
    </lineage>
</organism>
<evidence type="ECO:0000256" key="1">
    <source>
        <dbReference type="SAM" id="MobiDB-lite"/>
    </source>
</evidence>